<evidence type="ECO:0000259" key="8">
    <source>
        <dbReference type="SMART" id="SM00645"/>
    </source>
</evidence>
<dbReference type="PROSITE" id="PS00139">
    <property type="entry name" value="THIOL_PROTEASE_CYS"/>
    <property type="match status" value="1"/>
</dbReference>
<dbReference type="SUPFAM" id="SSF54001">
    <property type="entry name" value="Cysteine proteinases"/>
    <property type="match status" value="1"/>
</dbReference>
<dbReference type="SMART" id="SM00645">
    <property type="entry name" value="Pept_C1"/>
    <property type="match status" value="1"/>
</dbReference>
<evidence type="ECO:0000256" key="3">
    <source>
        <dbReference type="ARBA" id="ARBA00022801"/>
    </source>
</evidence>
<keyword evidence="11" id="KW-1185">Reference proteome</keyword>
<keyword evidence="5" id="KW-0865">Zymogen</keyword>
<organism evidence="10 11">
    <name type="scientific">Clavelina lepadiformis</name>
    <name type="common">Light-bulb sea squirt</name>
    <name type="synonym">Ascidia lepadiformis</name>
    <dbReference type="NCBI Taxonomy" id="159417"/>
    <lineage>
        <taxon>Eukaryota</taxon>
        <taxon>Metazoa</taxon>
        <taxon>Chordata</taxon>
        <taxon>Tunicata</taxon>
        <taxon>Ascidiacea</taxon>
        <taxon>Aplousobranchia</taxon>
        <taxon>Clavelinidae</taxon>
        <taxon>Clavelina</taxon>
    </lineage>
</organism>
<dbReference type="InterPro" id="IPR025660">
    <property type="entry name" value="Pept_his_AS"/>
</dbReference>
<dbReference type="Pfam" id="PF00112">
    <property type="entry name" value="Peptidase_C1"/>
    <property type="match status" value="1"/>
</dbReference>
<dbReference type="Pfam" id="PF08246">
    <property type="entry name" value="Inhibitor_I29"/>
    <property type="match status" value="1"/>
</dbReference>
<accession>A0ABP0EWN3</accession>
<evidence type="ECO:0000256" key="5">
    <source>
        <dbReference type="ARBA" id="ARBA00023145"/>
    </source>
</evidence>
<feature type="chain" id="PRO_5046687790" evidence="7">
    <location>
        <begin position="25"/>
        <end position="472"/>
    </location>
</feature>
<keyword evidence="6" id="KW-1015">Disulfide bond</keyword>
<proteinExistence type="inferred from homology"/>
<dbReference type="PANTHER" id="PTHR12411">
    <property type="entry name" value="CYSTEINE PROTEASE FAMILY C1-RELATED"/>
    <property type="match status" value="1"/>
</dbReference>
<dbReference type="InterPro" id="IPR038765">
    <property type="entry name" value="Papain-like_cys_pep_sf"/>
</dbReference>
<reference evidence="10 11" key="1">
    <citation type="submission" date="2024-02" db="EMBL/GenBank/DDBJ databases">
        <authorList>
            <person name="Daric V."/>
            <person name="Darras S."/>
        </authorList>
    </citation>
    <scope>NUCLEOTIDE SEQUENCE [LARGE SCALE GENOMIC DNA]</scope>
</reference>
<dbReference type="PROSITE" id="PS00640">
    <property type="entry name" value="THIOL_PROTEASE_ASN"/>
    <property type="match status" value="1"/>
</dbReference>
<evidence type="ECO:0000313" key="11">
    <source>
        <dbReference type="Proteomes" id="UP001642483"/>
    </source>
</evidence>
<protein>
    <submittedName>
        <fullName evidence="10">Uncharacterized protein</fullName>
    </submittedName>
</protein>
<dbReference type="SUPFAM" id="SSF54403">
    <property type="entry name" value="Cystatin/monellin"/>
    <property type="match status" value="1"/>
</dbReference>
<evidence type="ECO:0000256" key="6">
    <source>
        <dbReference type="ARBA" id="ARBA00023157"/>
    </source>
</evidence>
<dbReference type="InterPro" id="IPR039417">
    <property type="entry name" value="Peptidase_C1A_papain-like"/>
</dbReference>
<dbReference type="SMART" id="SM00848">
    <property type="entry name" value="Inhibitor_I29"/>
    <property type="match status" value="1"/>
</dbReference>
<gene>
    <name evidence="10" type="ORF">CVLEPA_LOCUS890</name>
</gene>
<evidence type="ECO:0000256" key="7">
    <source>
        <dbReference type="SAM" id="SignalP"/>
    </source>
</evidence>
<evidence type="ECO:0000256" key="2">
    <source>
        <dbReference type="ARBA" id="ARBA00022670"/>
    </source>
</evidence>
<dbReference type="InterPro" id="IPR025661">
    <property type="entry name" value="Pept_asp_AS"/>
</dbReference>
<dbReference type="EMBL" id="CAWYQH010000001">
    <property type="protein sequence ID" value="CAK8671858.1"/>
    <property type="molecule type" value="Genomic_DNA"/>
</dbReference>
<keyword evidence="4" id="KW-0788">Thiol protease</keyword>
<evidence type="ECO:0000256" key="1">
    <source>
        <dbReference type="ARBA" id="ARBA00008455"/>
    </source>
</evidence>
<feature type="domain" description="Cathepsin propeptide inhibitor" evidence="9">
    <location>
        <begin position="171"/>
        <end position="231"/>
    </location>
</feature>
<dbReference type="Gene3D" id="3.10.450.10">
    <property type="match status" value="1"/>
</dbReference>
<keyword evidence="3" id="KW-0378">Hydrolase</keyword>
<comment type="caution">
    <text evidence="10">The sequence shown here is derived from an EMBL/GenBank/DDBJ whole genome shotgun (WGS) entry which is preliminary data.</text>
</comment>
<dbReference type="InterPro" id="IPR013128">
    <property type="entry name" value="Peptidase_C1A"/>
</dbReference>
<sequence length="472" mass="53282">MLKWLLFIPLFAVLVLCNVKWASAAILGRTLVGGISSLDLQKNPELVSELQSNLENFKQIKCMSKQVVAGMMYYVDYTICDGGSKEPKCTERYCSAKIWIKAWLSVPSHENASITKHCSRLRPEAWGNCDISPEFRPKRDVSDNSFLDAILVMGKPIGNHYEYDQDVKPMFDRFLDSYEREYSKDESSEIYQQRYEIFHKNLKIVRKLNDMEQGTAIYGITKFMDYSEDEYARYLAPGFTKKLVDIKDADLSDLDVENTPDSFDWREKGAVTPVKNQGQCGSCWAFSTTGNIEGQWFIKKKKLVSLSEQELVDCDSLDQGCGGGLPSNAYKSIEKLGGLEPEKDYPYVGENEKCDIKRSDLKVYINSSVALPTNEGKLAAWLAQNGPISIGINANLMQFYWGGISHPWKLFCNPKSLDHGVLIVGFGSENGTPYWIIKNSWGANWGEKGYYRIYRGDGSCGVNQMATSSIVE</sequence>
<dbReference type="InterPro" id="IPR000010">
    <property type="entry name" value="Cystatin_dom"/>
</dbReference>
<dbReference type="PRINTS" id="PR00705">
    <property type="entry name" value="PAPAIN"/>
</dbReference>
<dbReference type="Proteomes" id="UP001642483">
    <property type="component" value="Unassembled WGS sequence"/>
</dbReference>
<evidence type="ECO:0000259" key="9">
    <source>
        <dbReference type="SMART" id="SM00848"/>
    </source>
</evidence>
<dbReference type="InterPro" id="IPR000668">
    <property type="entry name" value="Peptidase_C1A_C"/>
</dbReference>
<name>A0ABP0EWN3_CLALP</name>
<keyword evidence="2" id="KW-0645">Protease</keyword>
<keyword evidence="7" id="KW-0732">Signal</keyword>
<dbReference type="CDD" id="cd02248">
    <property type="entry name" value="Peptidase_C1A"/>
    <property type="match status" value="1"/>
</dbReference>
<dbReference type="Gene3D" id="3.90.70.10">
    <property type="entry name" value="Cysteine proteinases"/>
    <property type="match status" value="1"/>
</dbReference>
<dbReference type="InterPro" id="IPR013201">
    <property type="entry name" value="Prot_inhib_I29"/>
</dbReference>
<dbReference type="PROSITE" id="PS00639">
    <property type="entry name" value="THIOL_PROTEASE_HIS"/>
    <property type="match status" value="1"/>
</dbReference>
<evidence type="ECO:0000313" key="10">
    <source>
        <dbReference type="EMBL" id="CAK8671858.1"/>
    </source>
</evidence>
<feature type="domain" description="Peptidase C1A papain C-terminal" evidence="8">
    <location>
        <begin position="259"/>
        <end position="470"/>
    </location>
</feature>
<dbReference type="InterPro" id="IPR046350">
    <property type="entry name" value="Cystatin_sf"/>
</dbReference>
<dbReference type="InterPro" id="IPR000169">
    <property type="entry name" value="Pept_cys_AS"/>
</dbReference>
<dbReference type="CDD" id="cd00042">
    <property type="entry name" value="CY"/>
    <property type="match status" value="1"/>
</dbReference>
<feature type="signal peptide" evidence="7">
    <location>
        <begin position="1"/>
        <end position="24"/>
    </location>
</feature>
<evidence type="ECO:0000256" key="4">
    <source>
        <dbReference type="ARBA" id="ARBA00022807"/>
    </source>
</evidence>
<comment type="similarity">
    <text evidence="1">Belongs to the peptidase C1 family.</text>
</comment>